<dbReference type="InterPro" id="IPR050807">
    <property type="entry name" value="TransReg_Diox_bact_type"/>
</dbReference>
<sequence>MPFSGQKMRELREEAGVDREQLANEVGSTKQYISHLENGVKKNPAFDLVERLAKALGTECTAFAADGVAEQEEPPTPKKKPRK</sequence>
<dbReference type="PANTHER" id="PTHR46797">
    <property type="entry name" value="HTH-TYPE TRANSCRIPTIONAL REGULATOR"/>
    <property type="match status" value="1"/>
</dbReference>
<dbReference type="CDD" id="cd00093">
    <property type="entry name" value="HTH_XRE"/>
    <property type="match status" value="1"/>
</dbReference>
<dbReference type="AlphaFoldDB" id="A0A5C1AM98"/>
<dbReference type="Gene3D" id="1.10.260.40">
    <property type="entry name" value="lambda repressor-like DNA-binding domains"/>
    <property type="match status" value="1"/>
</dbReference>
<keyword evidence="1" id="KW-0238">DNA-binding</keyword>
<evidence type="ECO:0000313" key="3">
    <source>
        <dbReference type="EMBL" id="QEL20539.1"/>
    </source>
</evidence>
<dbReference type="GO" id="GO:0003677">
    <property type="term" value="F:DNA binding"/>
    <property type="evidence" value="ECO:0007669"/>
    <property type="project" value="UniProtKB-KW"/>
</dbReference>
<protein>
    <submittedName>
        <fullName evidence="3">XRE family transcriptional regulator</fullName>
    </submittedName>
</protein>
<dbReference type="InterPro" id="IPR010982">
    <property type="entry name" value="Lambda_DNA-bd_dom_sf"/>
</dbReference>
<dbReference type="GO" id="GO:0005829">
    <property type="term" value="C:cytosol"/>
    <property type="evidence" value="ECO:0007669"/>
    <property type="project" value="TreeGrafter"/>
</dbReference>
<dbReference type="EMBL" id="CP042425">
    <property type="protein sequence ID" value="QEL20539.1"/>
    <property type="molecule type" value="Genomic_DNA"/>
</dbReference>
<dbReference type="SMART" id="SM00530">
    <property type="entry name" value="HTH_XRE"/>
    <property type="match status" value="1"/>
</dbReference>
<dbReference type="PROSITE" id="PS50943">
    <property type="entry name" value="HTH_CROC1"/>
    <property type="match status" value="1"/>
</dbReference>
<gene>
    <name evidence="3" type="ORF">PX52LOC_07644</name>
</gene>
<dbReference type="PANTHER" id="PTHR46797:SF1">
    <property type="entry name" value="METHYLPHOSPHONATE SYNTHASE"/>
    <property type="match status" value="1"/>
</dbReference>
<dbReference type="OrthoDB" id="9814553at2"/>
<reference evidence="4" key="1">
    <citation type="submission" date="2019-08" db="EMBL/GenBank/DDBJ databases">
        <title>Limnoglobus roseus gen. nov., sp. nov., a novel freshwater planctomycete with a giant genome from the family Gemmataceae.</title>
        <authorList>
            <person name="Kulichevskaya I.S."/>
            <person name="Naumoff D.G."/>
            <person name="Miroshnikov K."/>
            <person name="Ivanova A."/>
            <person name="Philippov D.A."/>
            <person name="Hakobyan A."/>
            <person name="Rijpstra I.C."/>
            <person name="Sinninghe Damste J.S."/>
            <person name="Liesack W."/>
            <person name="Dedysh S.N."/>
        </authorList>
    </citation>
    <scope>NUCLEOTIDE SEQUENCE [LARGE SCALE GENOMIC DNA]</scope>
    <source>
        <strain evidence="4">PX52</strain>
    </source>
</reference>
<feature type="domain" description="HTH cro/C1-type" evidence="2">
    <location>
        <begin position="8"/>
        <end position="63"/>
    </location>
</feature>
<accession>A0A5C1AM98</accession>
<dbReference type="InterPro" id="IPR001387">
    <property type="entry name" value="Cro/C1-type_HTH"/>
</dbReference>
<dbReference type="Proteomes" id="UP000324974">
    <property type="component" value="Chromosome"/>
</dbReference>
<dbReference type="SUPFAM" id="SSF47413">
    <property type="entry name" value="lambda repressor-like DNA-binding domains"/>
    <property type="match status" value="1"/>
</dbReference>
<organism evidence="3 4">
    <name type="scientific">Limnoglobus roseus</name>
    <dbReference type="NCBI Taxonomy" id="2598579"/>
    <lineage>
        <taxon>Bacteria</taxon>
        <taxon>Pseudomonadati</taxon>
        <taxon>Planctomycetota</taxon>
        <taxon>Planctomycetia</taxon>
        <taxon>Gemmatales</taxon>
        <taxon>Gemmataceae</taxon>
        <taxon>Limnoglobus</taxon>
    </lineage>
</organism>
<dbReference type="GO" id="GO:0003700">
    <property type="term" value="F:DNA-binding transcription factor activity"/>
    <property type="evidence" value="ECO:0007669"/>
    <property type="project" value="TreeGrafter"/>
</dbReference>
<evidence type="ECO:0000259" key="2">
    <source>
        <dbReference type="PROSITE" id="PS50943"/>
    </source>
</evidence>
<keyword evidence="4" id="KW-1185">Reference proteome</keyword>
<proteinExistence type="predicted"/>
<dbReference type="Pfam" id="PF01381">
    <property type="entry name" value="HTH_3"/>
    <property type="match status" value="1"/>
</dbReference>
<dbReference type="KEGG" id="lrs:PX52LOC_07644"/>
<name>A0A5C1AM98_9BACT</name>
<evidence type="ECO:0000313" key="4">
    <source>
        <dbReference type="Proteomes" id="UP000324974"/>
    </source>
</evidence>
<evidence type="ECO:0000256" key="1">
    <source>
        <dbReference type="ARBA" id="ARBA00023125"/>
    </source>
</evidence>